<evidence type="ECO:0000259" key="1">
    <source>
        <dbReference type="PROSITE" id="PS51399"/>
    </source>
</evidence>
<dbReference type="Proteomes" id="UP000093514">
    <property type="component" value="Unassembled WGS sequence"/>
</dbReference>
<dbReference type="EMBL" id="LWDV01000007">
    <property type="protein sequence ID" value="OCL27634.1"/>
    <property type="molecule type" value="Genomic_DNA"/>
</dbReference>
<dbReference type="PANTHER" id="PTHR41786">
    <property type="entry name" value="MOTILITY ACCESSORY FACTOR MAF"/>
    <property type="match status" value="1"/>
</dbReference>
<feature type="domain" description="SEP" evidence="1">
    <location>
        <begin position="1"/>
        <end position="45"/>
    </location>
</feature>
<protein>
    <recommendedName>
        <fullName evidence="1">SEP domain-containing protein</fullName>
    </recommendedName>
</protein>
<proteinExistence type="predicted"/>
<comment type="caution">
    <text evidence="2">The sequence shown here is derived from an EMBL/GenBank/DDBJ whole genome shotgun (WGS) entry which is preliminary data.</text>
</comment>
<keyword evidence="3" id="KW-1185">Reference proteome</keyword>
<sequence length="612" mass="69994">MLEKNLEILKERYPESFQALSENTQKVNFNIIDAKNGDKTAEVQVGDSFILVHSKYDPKREAERIVEEINLNGVSSIIVLGFGLGYHVVNLFQKLKDKDIKIFVVATTPLLFKEALKYQDFTELFSSDNFYLLLSNKINSNELIAFIEDNVDMVFENIAVSFLPSLVKYAKEDYGIIMESLKYIYKILGANKYTVTNRGGEWESNLLQNLYLFLTKPGINVLHGTSQDKPAILVAAGPSLDKNIDLLKEVKGKALIIAADAVLKKLLKHDIVPDIVTVIDGYKHILKYFEGLDYNRLNDVVLVTSPQFYGHVIEEWPGPVVFSPGYGVGEEIIGWVESFSDYKGRIPTGGSVAHLSFGLACILKADPIVFVGQDLALTGGVTHASGSDYRKSLKEQFKDTNRKYYKIKDINGEDVWTRDDFYLFLEWFNKFIKDLKDNGNQTEFIDATEGGARIEGTEIMTLKEVINLYCQENNNINKEVLNKINSYQVKWNKDIILEFEKVIEDVKEIEVLARRGLQLIDQILDNQFSEKIKEFNSQLTLINNQINKLGNNVMFFESQIYDIYKDIRFEVENNMEILNRLVTFYNKLIEGSNNSLEILNIHYKRLIDEGDK</sequence>
<accession>A0A1C0ABC3</accession>
<reference evidence="3" key="1">
    <citation type="submission" date="2016-07" db="EMBL/GenBank/DDBJ databases">
        <authorList>
            <person name="Florea S."/>
            <person name="Webb J.S."/>
            <person name="Jaromczyk J."/>
            <person name="Schardl C.L."/>
        </authorList>
    </citation>
    <scope>NUCLEOTIDE SEQUENCE [LARGE SCALE GENOMIC DNA]</scope>
    <source>
        <strain evidence="3">Z6</strain>
    </source>
</reference>
<organism evidence="2 3">
    <name type="scientific">Orenia metallireducens</name>
    <dbReference type="NCBI Taxonomy" id="1413210"/>
    <lineage>
        <taxon>Bacteria</taxon>
        <taxon>Bacillati</taxon>
        <taxon>Bacillota</taxon>
        <taxon>Clostridia</taxon>
        <taxon>Halanaerobiales</taxon>
        <taxon>Halobacteroidaceae</taxon>
        <taxon>Orenia</taxon>
    </lineage>
</organism>
<dbReference type="RefSeq" id="WP_068715570.1">
    <property type="nucleotide sequence ID" value="NZ_LWDV01000007.1"/>
</dbReference>
<dbReference type="PANTHER" id="PTHR41786:SF1">
    <property type="entry name" value="6-HYDROXYMETHYLPTERIN DIPHOSPHOKINASE MPTE-LIKE DOMAIN-CONTAINING PROTEIN"/>
    <property type="match status" value="1"/>
</dbReference>
<dbReference type="OrthoDB" id="5291305at2"/>
<dbReference type="AlphaFoldDB" id="A0A1C0ABC3"/>
<dbReference type="InterPro" id="IPR002826">
    <property type="entry name" value="MptE-like"/>
</dbReference>
<name>A0A1C0ABC3_9FIRM</name>
<gene>
    <name evidence="2" type="ORF">U472_03535</name>
</gene>
<reference evidence="2 3" key="2">
    <citation type="submission" date="2016-08" db="EMBL/GenBank/DDBJ databases">
        <title>Orenia metallireducens sp. nov. strain Z6, a Novel Metal-reducing Firmicute from the Deep Subsurface.</title>
        <authorList>
            <person name="Maxim B.I."/>
            <person name="Kenneth K."/>
            <person name="Flynn T.M."/>
            <person name="Oloughlin E.J."/>
            <person name="Locke R.A."/>
            <person name="Weber J.R."/>
            <person name="Egan S.M."/>
            <person name="Mackie R.I."/>
            <person name="Cann I.K."/>
        </authorList>
    </citation>
    <scope>NUCLEOTIDE SEQUENCE [LARGE SCALE GENOMIC DNA]</scope>
    <source>
        <strain evidence="2 3">Z6</strain>
    </source>
</reference>
<evidence type="ECO:0000313" key="3">
    <source>
        <dbReference type="Proteomes" id="UP000093514"/>
    </source>
</evidence>
<dbReference type="Pfam" id="PF01973">
    <property type="entry name" value="MptE-like"/>
    <property type="match status" value="1"/>
</dbReference>
<dbReference type="PROSITE" id="PS51399">
    <property type="entry name" value="SEP"/>
    <property type="match status" value="1"/>
</dbReference>
<dbReference type="InterPro" id="IPR012989">
    <property type="entry name" value="SEP_domain"/>
</dbReference>
<evidence type="ECO:0000313" key="2">
    <source>
        <dbReference type="EMBL" id="OCL27634.1"/>
    </source>
</evidence>